<comment type="caution">
    <text evidence="1">The sequence shown here is derived from an EMBL/GenBank/DDBJ whole genome shotgun (WGS) entry which is preliminary data.</text>
</comment>
<reference evidence="1 2" key="1">
    <citation type="submission" date="2020-06" db="EMBL/GenBank/DDBJ databases">
        <title>Methanofollis fontis sp. nov., a methanogen isolated from marine sediments near a cold seep at Four-Way Closure Ridge offshore southwestern Taiwan.</title>
        <authorList>
            <person name="Chen S.-C."/>
            <person name="Teng N.-H."/>
            <person name="Lin Y.-S."/>
            <person name="Lai M.-C."/>
            <person name="Chen H.-H."/>
            <person name="Wang C.-C."/>
        </authorList>
    </citation>
    <scope>NUCLEOTIDE SEQUENCE [LARGE SCALE GENOMIC DNA]</scope>
    <source>
        <strain evidence="1 2">DSM 2702</strain>
    </source>
</reference>
<evidence type="ECO:0000313" key="1">
    <source>
        <dbReference type="EMBL" id="NVO67415.1"/>
    </source>
</evidence>
<dbReference type="AlphaFoldDB" id="A0A7K4HQ68"/>
<keyword evidence="2" id="KW-1185">Reference proteome</keyword>
<dbReference type="InterPro" id="IPR018716">
    <property type="entry name" value="DUF2240"/>
</dbReference>
<dbReference type="Pfam" id="PF09999">
    <property type="entry name" value="DUF2240"/>
    <property type="match status" value="1"/>
</dbReference>
<protein>
    <submittedName>
        <fullName evidence="1">DUF2240 family protein</fullName>
    </submittedName>
</protein>
<organism evidence="1 2">
    <name type="scientific">Methanofollis tationis</name>
    <dbReference type="NCBI Taxonomy" id="81417"/>
    <lineage>
        <taxon>Archaea</taxon>
        <taxon>Methanobacteriati</taxon>
        <taxon>Methanobacteriota</taxon>
        <taxon>Stenosarchaea group</taxon>
        <taxon>Methanomicrobia</taxon>
        <taxon>Methanomicrobiales</taxon>
        <taxon>Methanomicrobiaceae</taxon>
        <taxon>Methanofollis</taxon>
    </lineage>
</organism>
<proteinExistence type="predicted"/>
<sequence length="153" mass="16862">MSLKVTVAAPFKQMHRGDLDKNQFVFFLALDRKWMNVDQAHTVLRLAASAGLVRIDGGKISPLFDVSSVSIPLGFRPGEEIFAAPNPCSDLVARIARETGQKEQEVVAAMNRAIEEFDGNLRVEAAAVLLARTYGVGWSDLLPALRENLLREK</sequence>
<gene>
    <name evidence="1" type="ORF">HWN36_08885</name>
</gene>
<dbReference type="RefSeq" id="WP_176789009.1">
    <property type="nucleotide sequence ID" value="NZ_JABXWR010000001.1"/>
</dbReference>
<evidence type="ECO:0000313" key="2">
    <source>
        <dbReference type="Proteomes" id="UP000570823"/>
    </source>
</evidence>
<accession>A0A7K4HQ68</accession>
<name>A0A7K4HQ68_9EURY</name>
<dbReference type="EMBL" id="JABXWR010000001">
    <property type="protein sequence ID" value="NVO67415.1"/>
    <property type="molecule type" value="Genomic_DNA"/>
</dbReference>
<dbReference type="Proteomes" id="UP000570823">
    <property type="component" value="Unassembled WGS sequence"/>
</dbReference>